<keyword evidence="4" id="KW-0411">Iron-sulfur</keyword>
<evidence type="ECO:0000256" key="1">
    <source>
        <dbReference type="ARBA" id="ARBA00006486"/>
    </source>
</evidence>
<evidence type="ECO:0000256" key="4">
    <source>
        <dbReference type="ARBA" id="ARBA00023014"/>
    </source>
</evidence>
<keyword evidence="5" id="KW-0456">Lyase</keyword>
<dbReference type="GO" id="GO:0016829">
    <property type="term" value="F:lyase activity"/>
    <property type="evidence" value="ECO:0007669"/>
    <property type="project" value="UniProtKB-KW"/>
</dbReference>
<keyword evidence="2" id="KW-0479">Metal-binding</keyword>
<dbReference type="OrthoDB" id="3851628at2759"/>
<protein>
    <submittedName>
        <fullName evidence="7">L-arabonate dehydratase</fullName>
    </submittedName>
</protein>
<evidence type="ECO:0000256" key="5">
    <source>
        <dbReference type="ARBA" id="ARBA00023239"/>
    </source>
</evidence>
<accession>A0A9W9LEU8</accession>
<keyword evidence="8" id="KW-1185">Reference proteome</keyword>
<dbReference type="GO" id="GO:0051536">
    <property type="term" value="F:iron-sulfur cluster binding"/>
    <property type="evidence" value="ECO:0007669"/>
    <property type="project" value="UniProtKB-KW"/>
</dbReference>
<reference evidence="7" key="1">
    <citation type="submission" date="2022-11" db="EMBL/GenBank/DDBJ databases">
        <authorList>
            <person name="Petersen C."/>
        </authorList>
    </citation>
    <scope>NUCLEOTIDE SEQUENCE</scope>
    <source>
        <strain evidence="7">IBT 26290</strain>
    </source>
</reference>
<dbReference type="EMBL" id="JAPQKN010000008">
    <property type="protein sequence ID" value="KAJ5151520.1"/>
    <property type="molecule type" value="Genomic_DNA"/>
</dbReference>
<dbReference type="Pfam" id="PF00920">
    <property type="entry name" value="ILVD_EDD_N"/>
    <property type="match status" value="1"/>
</dbReference>
<dbReference type="InterPro" id="IPR037237">
    <property type="entry name" value="IlvD/EDD_N"/>
</dbReference>
<organism evidence="7 8">
    <name type="scientific">Penicillium canariense</name>
    <dbReference type="NCBI Taxonomy" id="189055"/>
    <lineage>
        <taxon>Eukaryota</taxon>
        <taxon>Fungi</taxon>
        <taxon>Dikarya</taxon>
        <taxon>Ascomycota</taxon>
        <taxon>Pezizomycotina</taxon>
        <taxon>Eurotiomycetes</taxon>
        <taxon>Eurotiomycetidae</taxon>
        <taxon>Eurotiales</taxon>
        <taxon>Aspergillaceae</taxon>
        <taxon>Penicillium</taxon>
    </lineage>
</organism>
<evidence type="ECO:0000259" key="6">
    <source>
        <dbReference type="Pfam" id="PF00920"/>
    </source>
</evidence>
<sequence length="61" mass="6451">MYATGEIDENNKVVAYESFSTPSIGHCNTMGTASTINTLAEALGMAFLGSAAIPATYRYRA</sequence>
<keyword evidence="3" id="KW-0408">Iron</keyword>
<dbReference type="InterPro" id="IPR000581">
    <property type="entry name" value="ILV_EDD_N"/>
</dbReference>
<dbReference type="Proteomes" id="UP001149163">
    <property type="component" value="Unassembled WGS sequence"/>
</dbReference>
<evidence type="ECO:0000313" key="7">
    <source>
        <dbReference type="EMBL" id="KAJ5151520.1"/>
    </source>
</evidence>
<dbReference type="GeneID" id="81432072"/>
<comment type="similarity">
    <text evidence="1">Belongs to the IlvD/Edd family.</text>
</comment>
<evidence type="ECO:0000256" key="3">
    <source>
        <dbReference type="ARBA" id="ARBA00023004"/>
    </source>
</evidence>
<dbReference type="PANTHER" id="PTHR43183">
    <property type="entry name" value="HYPOTHETICAL DIHYDROXYACID DEHYDRATASE (EUROFUNG)-RELATED"/>
    <property type="match status" value="1"/>
</dbReference>
<dbReference type="AlphaFoldDB" id="A0A9W9LEU8"/>
<feature type="domain" description="Dihydroxy-acid/6-phosphogluconate dehydratase N-terminal" evidence="6">
    <location>
        <begin position="2"/>
        <end position="60"/>
    </location>
</feature>
<evidence type="ECO:0000256" key="2">
    <source>
        <dbReference type="ARBA" id="ARBA00022723"/>
    </source>
</evidence>
<reference evidence="7" key="2">
    <citation type="journal article" date="2023" name="IMA Fungus">
        <title>Comparative genomic study of the Penicillium genus elucidates a diverse pangenome and 15 lateral gene transfer events.</title>
        <authorList>
            <person name="Petersen C."/>
            <person name="Sorensen T."/>
            <person name="Nielsen M.R."/>
            <person name="Sondergaard T.E."/>
            <person name="Sorensen J.L."/>
            <person name="Fitzpatrick D.A."/>
            <person name="Frisvad J.C."/>
            <person name="Nielsen K.L."/>
        </authorList>
    </citation>
    <scope>NUCLEOTIDE SEQUENCE</scope>
    <source>
        <strain evidence="7">IBT 26290</strain>
    </source>
</reference>
<dbReference type="GO" id="GO:0046872">
    <property type="term" value="F:metal ion binding"/>
    <property type="evidence" value="ECO:0007669"/>
    <property type="project" value="UniProtKB-KW"/>
</dbReference>
<dbReference type="PANTHER" id="PTHR43183:SF1">
    <property type="entry name" value="HYPOTHETICAL DIHYDROXY-ACID DEHYDRATASE (EUROFUNG)-RELATED"/>
    <property type="match status" value="1"/>
</dbReference>
<dbReference type="InterPro" id="IPR052352">
    <property type="entry name" value="Sugar_Degrad_Dehydratases"/>
</dbReference>
<comment type="caution">
    <text evidence="7">The sequence shown here is derived from an EMBL/GenBank/DDBJ whole genome shotgun (WGS) entry which is preliminary data.</text>
</comment>
<name>A0A9W9LEU8_9EURO</name>
<evidence type="ECO:0000313" key="8">
    <source>
        <dbReference type="Proteomes" id="UP001149163"/>
    </source>
</evidence>
<dbReference type="RefSeq" id="XP_056538853.1">
    <property type="nucleotide sequence ID" value="XM_056692896.1"/>
</dbReference>
<dbReference type="SUPFAM" id="SSF143975">
    <property type="entry name" value="IlvD/EDD N-terminal domain-like"/>
    <property type="match status" value="1"/>
</dbReference>
<proteinExistence type="inferred from homology"/>
<gene>
    <name evidence="7" type="ORF">N7482_010772</name>
</gene>